<gene>
    <name evidence="8" type="primary">aroE</name>
    <name evidence="12" type="ORF">ACFFGY_18470</name>
</gene>
<comment type="caution">
    <text evidence="12">The sequence shown here is derived from an EMBL/GenBank/DDBJ whole genome shotgun (WGS) entry which is preliminary data.</text>
</comment>
<feature type="binding site" evidence="8">
    <location>
        <position position="91"/>
    </location>
    <ligand>
        <name>shikimate</name>
        <dbReference type="ChEBI" id="CHEBI:36208"/>
    </ligand>
</feature>
<dbReference type="Pfam" id="PF01488">
    <property type="entry name" value="Shikimate_DH"/>
    <property type="match status" value="1"/>
</dbReference>
<dbReference type="InterPro" id="IPR013708">
    <property type="entry name" value="Shikimate_DH-bd_N"/>
</dbReference>
<dbReference type="PANTHER" id="PTHR21089:SF1">
    <property type="entry name" value="BIFUNCTIONAL 3-DEHYDROQUINATE DEHYDRATASE_SHIKIMATE DEHYDROGENASE, CHLOROPLASTIC"/>
    <property type="match status" value="1"/>
</dbReference>
<dbReference type="InterPro" id="IPR006151">
    <property type="entry name" value="Shikm_DH/Glu-tRNA_Rdtase"/>
</dbReference>
<comment type="similarity">
    <text evidence="8">Belongs to the shikimate dehydrogenase family.</text>
</comment>
<evidence type="ECO:0000313" key="12">
    <source>
        <dbReference type="EMBL" id="MFC0410242.1"/>
    </source>
</evidence>
<keyword evidence="3 8" id="KW-0028">Amino-acid biosynthesis</keyword>
<dbReference type="InterPro" id="IPR041121">
    <property type="entry name" value="SDH_C"/>
</dbReference>
<dbReference type="NCBIfam" id="TIGR00507">
    <property type="entry name" value="aroE"/>
    <property type="match status" value="1"/>
</dbReference>
<feature type="binding site" evidence="8">
    <location>
        <position position="66"/>
    </location>
    <ligand>
        <name>shikimate</name>
        <dbReference type="ChEBI" id="CHEBI:36208"/>
    </ligand>
</feature>
<dbReference type="Pfam" id="PF18317">
    <property type="entry name" value="SDH_C"/>
    <property type="match status" value="1"/>
</dbReference>
<dbReference type="PANTHER" id="PTHR21089">
    <property type="entry name" value="SHIKIMATE DEHYDROGENASE"/>
    <property type="match status" value="1"/>
</dbReference>
<comment type="function">
    <text evidence="8">Involved in the biosynthesis of the chorismate, which leads to the biosynthesis of aromatic amino acids. Catalyzes the reversible NADPH linked reduction of 3-dehydroshikimate (DHSA) to yield shikimate (SA).</text>
</comment>
<evidence type="ECO:0000256" key="8">
    <source>
        <dbReference type="HAMAP-Rule" id="MF_00222"/>
    </source>
</evidence>
<feature type="binding site" evidence="8">
    <location>
        <position position="229"/>
    </location>
    <ligand>
        <name>shikimate</name>
        <dbReference type="ChEBI" id="CHEBI:36208"/>
    </ligand>
</feature>
<feature type="domain" description="SDH C-terminal" evidence="11">
    <location>
        <begin position="250"/>
        <end position="275"/>
    </location>
</feature>
<comment type="subunit">
    <text evidence="8">Homodimer.</text>
</comment>
<feature type="binding site" evidence="8">
    <location>
        <position position="250"/>
    </location>
    <ligand>
        <name>NADP(+)</name>
        <dbReference type="ChEBI" id="CHEBI:58349"/>
    </ligand>
</feature>
<dbReference type="EC" id="1.1.1.25" evidence="2 8"/>
<dbReference type="SUPFAM" id="SSF51735">
    <property type="entry name" value="NAD(P)-binding Rossmann-fold domains"/>
    <property type="match status" value="1"/>
</dbReference>
<evidence type="ECO:0000256" key="5">
    <source>
        <dbReference type="ARBA" id="ARBA00023002"/>
    </source>
</evidence>
<feature type="domain" description="Shikimate dehydrogenase substrate binding N-terminal" evidence="10">
    <location>
        <begin position="11"/>
        <end position="93"/>
    </location>
</feature>
<feature type="binding site" evidence="8">
    <location>
        <position position="106"/>
    </location>
    <ligand>
        <name>shikimate</name>
        <dbReference type="ChEBI" id="CHEBI:36208"/>
    </ligand>
</feature>
<comment type="pathway">
    <text evidence="1 8">Metabolic intermediate biosynthesis; chorismate biosynthesis; chorismate from D-erythrose 4-phosphate and phosphoenolpyruvate: step 4/7.</text>
</comment>
<keyword evidence="6 8" id="KW-0057">Aromatic amino acid biosynthesis</keyword>
<organism evidence="12 13">
    <name type="scientific">Roseomonas elaeocarpi</name>
    <dbReference type="NCBI Taxonomy" id="907779"/>
    <lineage>
        <taxon>Bacteria</taxon>
        <taxon>Pseudomonadati</taxon>
        <taxon>Pseudomonadota</taxon>
        <taxon>Alphaproteobacteria</taxon>
        <taxon>Acetobacterales</taxon>
        <taxon>Roseomonadaceae</taxon>
        <taxon>Roseomonas</taxon>
    </lineage>
</organism>
<dbReference type="RefSeq" id="WP_377045994.1">
    <property type="nucleotide sequence ID" value="NZ_JBHLUN010000014.1"/>
</dbReference>
<feature type="domain" description="Quinate/shikimate 5-dehydrogenase/glutamyl-tRNA reductase" evidence="9">
    <location>
        <begin position="123"/>
        <end position="170"/>
    </location>
</feature>
<keyword evidence="5 8" id="KW-0560">Oxidoreductase</keyword>
<dbReference type="EMBL" id="JBHLUN010000014">
    <property type="protein sequence ID" value="MFC0410242.1"/>
    <property type="molecule type" value="Genomic_DNA"/>
</dbReference>
<dbReference type="Pfam" id="PF08501">
    <property type="entry name" value="Shikimate_dh_N"/>
    <property type="match status" value="1"/>
</dbReference>
<evidence type="ECO:0000256" key="6">
    <source>
        <dbReference type="ARBA" id="ARBA00023141"/>
    </source>
</evidence>
<comment type="caution">
    <text evidence="8">Lacks conserved residue(s) required for the propagation of feature annotation.</text>
</comment>
<dbReference type="NCBIfam" id="NF001312">
    <property type="entry name" value="PRK00258.1-4"/>
    <property type="match status" value="1"/>
</dbReference>
<dbReference type="InterPro" id="IPR036291">
    <property type="entry name" value="NAD(P)-bd_dom_sf"/>
</dbReference>
<evidence type="ECO:0000259" key="10">
    <source>
        <dbReference type="Pfam" id="PF08501"/>
    </source>
</evidence>
<evidence type="ECO:0000256" key="3">
    <source>
        <dbReference type="ARBA" id="ARBA00022605"/>
    </source>
</evidence>
<evidence type="ECO:0000313" key="13">
    <source>
        <dbReference type="Proteomes" id="UP001589865"/>
    </source>
</evidence>
<feature type="binding site" evidence="8">
    <location>
        <position position="82"/>
    </location>
    <ligand>
        <name>NADP(+)</name>
        <dbReference type="ChEBI" id="CHEBI:58349"/>
    </ligand>
</feature>
<comment type="catalytic activity">
    <reaction evidence="7 8">
        <text>shikimate + NADP(+) = 3-dehydroshikimate + NADPH + H(+)</text>
        <dbReference type="Rhea" id="RHEA:17737"/>
        <dbReference type="ChEBI" id="CHEBI:15378"/>
        <dbReference type="ChEBI" id="CHEBI:16630"/>
        <dbReference type="ChEBI" id="CHEBI:36208"/>
        <dbReference type="ChEBI" id="CHEBI:57783"/>
        <dbReference type="ChEBI" id="CHEBI:58349"/>
        <dbReference type="EC" id="1.1.1.25"/>
    </reaction>
</comment>
<reference evidence="12 13" key="1">
    <citation type="submission" date="2024-09" db="EMBL/GenBank/DDBJ databases">
        <authorList>
            <person name="Sun Q."/>
            <person name="Mori K."/>
        </authorList>
    </citation>
    <scope>NUCLEOTIDE SEQUENCE [LARGE SCALE GENOMIC DNA]</scope>
    <source>
        <strain evidence="12 13">TBRC 5777</strain>
    </source>
</reference>
<dbReference type="InterPro" id="IPR046346">
    <property type="entry name" value="Aminoacid_DH-like_N_sf"/>
</dbReference>
<dbReference type="InterPro" id="IPR022893">
    <property type="entry name" value="Shikimate_DH_fam"/>
</dbReference>
<keyword evidence="13" id="KW-1185">Reference proteome</keyword>
<feature type="active site" description="Proton acceptor" evidence="8">
    <location>
        <position position="70"/>
    </location>
</feature>
<feature type="binding site" evidence="8">
    <location>
        <begin position="132"/>
        <end position="136"/>
    </location>
    <ligand>
        <name>NADP(+)</name>
        <dbReference type="ChEBI" id="CHEBI:58349"/>
    </ligand>
</feature>
<evidence type="ECO:0000256" key="4">
    <source>
        <dbReference type="ARBA" id="ARBA00022857"/>
    </source>
</evidence>
<dbReference type="InterPro" id="IPR011342">
    <property type="entry name" value="Shikimate_DH"/>
</dbReference>
<feature type="binding site" evidence="8">
    <location>
        <position position="227"/>
    </location>
    <ligand>
        <name>NADP(+)</name>
        <dbReference type="ChEBI" id="CHEBI:58349"/>
    </ligand>
</feature>
<dbReference type="Gene3D" id="3.40.50.720">
    <property type="entry name" value="NAD(P)-binding Rossmann-like Domain"/>
    <property type="match status" value="1"/>
</dbReference>
<evidence type="ECO:0000259" key="9">
    <source>
        <dbReference type="Pfam" id="PF01488"/>
    </source>
</evidence>
<accession>A0ABV6JX03</accession>
<name>A0ABV6JX03_9PROT</name>
<sequence length="288" mass="30039">MLTGKAKLAGVIGWPVGHSRSPRLHGAWLERYGIDGAYVPLAVPPGRLEEVVRALALAGFRGANVTIPHKEDAFRACDVVEESARRAGAVNTLVFEDGQIIGGNTDGWGFLENLREQVPGWDVTAGTAVILGAGGAARAIAAALLDAGCPRLVIVNRNTARAEALAAALRQGGAGDGEEAGRIRVAAAPPLAEAALLVNTTPLGMQGQPPLEIDLSPLPDTAVVADIVYVPLDTALLRAARARGLRVVEGLGMLLHQGRPGFQRWFGVLPEVDAALRTHVAADIPREG</sequence>
<keyword evidence="4 8" id="KW-0521">NADP</keyword>
<evidence type="ECO:0000256" key="1">
    <source>
        <dbReference type="ARBA" id="ARBA00004871"/>
    </source>
</evidence>
<proteinExistence type="inferred from homology"/>
<evidence type="ECO:0000256" key="7">
    <source>
        <dbReference type="ARBA" id="ARBA00049442"/>
    </source>
</evidence>
<protein>
    <recommendedName>
        <fullName evidence="2 8">Shikimate dehydrogenase (NADP(+))</fullName>
        <shortName evidence="8">SDH</shortName>
        <ecNumber evidence="2 8">1.1.1.25</ecNumber>
    </recommendedName>
</protein>
<feature type="binding site" evidence="8">
    <location>
        <begin position="19"/>
        <end position="21"/>
    </location>
    <ligand>
        <name>shikimate</name>
        <dbReference type="ChEBI" id="CHEBI:36208"/>
    </ligand>
</feature>
<dbReference type="GO" id="GO:0004764">
    <property type="term" value="F:shikimate 3-dehydrogenase (NADP+) activity"/>
    <property type="evidence" value="ECO:0007669"/>
    <property type="project" value="UniProtKB-EC"/>
</dbReference>
<dbReference type="HAMAP" id="MF_00222">
    <property type="entry name" value="Shikimate_DH_AroE"/>
    <property type="match status" value="1"/>
</dbReference>
<evidence type="ECO:0000256" key="2">
    <source>
        <dbReference type="ARBA" id="ARBA00012962"/>
    </source>
</evidence>
<evidence type="ECO:0000259" key="11">
    <source>
        <dbReference type="Pfam" id="PF18317"/>
    </source>
</evidence>
<dbReference type="SUPFAM" id="SSF53223">
    <property type="entry name" value="Aminoacid dehydrogenase-like, N-terminal domain"/>
    <property type="match status" value="1"/>
</dbReference>
<dbReference type="Proteomes" id="UP001589865">
    <property type="component" value="Unassembled WGS sequence"/>
</dbReference>
<dbReference type="Gene3D" id="3.40.50.10860">
    <property type="entry name" value="Leucine Dehydrogenase, chain A, domain 1"/>
    <property type="match status" value="1"/>
</dbReference>
<feature type="binding site" evidence="8">
    <location>
        <position position="257"/>
    </location>
    <ligand>
        <name>shikimate</name>
        <dbReference type="ChEBI" id="CHEBI:36208"/>
    </ligand>
</feature>